<evidence type="ECO:0000256" key="4">
    <source>
        <dbReference type="ARBA" id="ARBA00022833"/>
    </source>
</evidence>
<dbReference type="PROSITE" id="PS51843">
    <property type="entry name" value="NR_LBD"/>
    <property type="match status" value="1"/>
</dbReference>
<dbReference type="GO" id="GO:0045944">
    <property type="term" value="P:positive regulation of transcription by RNA polymerase II"/>
    <property type="evidence" value="ECO:0007669"/>
    <property type="project" value="TreeGrafter"/>
</dbReference>
<keyword evidence="3" id="KW-0863">Zinc-finger</keyword>
<evidence type="ECO:0000256" key="8">
    <source>
        <dbReference type="ARBA" id="ARBA00023170"/>
    </source>
</evidence>
<keyword evidence="5" id="KW-0805">Transcription regulation</keyword>
<dbReference type="GO" id="GO:0008270">
    <property type="term" value="F:zinc ion binding"/>
    <property type="evidence" value="ECO:0007669"/>
    <property type="project" value="UniProtKB-KW"/>
</dbReference>
<dbReference type="InterPro" id="IPR000536">
    <property type="entry name" value="Nucl_hrmn_rcpt_lig-bd"/>
</dbReference>
<dbReference type="Proteomes" id="UP000038045">
    <property type="component" value="Unplaced"/>
</dbReference>
<accession>A0A0N4Z368</accession>
<dbReference type="GO" id="GO:0004879">
    <property type="term" value="F:nuclear receptor activity"/>
    <property type="evidence" value="ECO:0007669"/>
    <property type="project" value="TreeGrafter"/>
</dbReference>
<dbReference type="SMART" id="SM00399">
    <property type="entry name" value="ZnF_C4"/>
    <property type="match status" value="1"/>
</dbReference>
<dbReference type="SUPFAM" id="SSF48508">
    <property type="entry name" value="Nuclear receptor ligand-binding domain"/>
    <property type="match status" value="1"/>
</dbReference>
<keyword evidence="2" id="KW-0479">Metal-binding</keyword>
<dbReference type="PRINTS" id="PR00398">
    <property type="entry name" value="STRDHORMONER"/>
</dbReference>
<dbReference type="PRINTS" id="PR00047">
    <property type="entry name" value="STROIDFINGER"/>
</dbReference>
<dbReference type="PANTHER" id="PTHR24082:SF283">
    <property type="entry name" value="NUCLEAR HORMONE RECEPTOR HR96"/>
    <property type="match status" value="1"/>
</dbReference>
<evidence type="ECO:0000256" key="3">
    <source>
        <dbReference type="ARBA" id="ARBA00022771"/>
    </source>
</evidence>
<evidence type="ECO:0000256" key="2">
    <source>
        <dbReference type="ARBA" id="ARBA00022723"/>
    </source>
</evidence>
<dbReference type="WBParaSite" id="PTRK_0000134600.1">
    <property type="protein sequence ID" value="PTRK_0000134600.1"/>
    <property type="gene ID" value="PTRK_0000134600"/>
</dbReference>
<keyword evidence="9" id="KW-0539">Nucleus</keyword>
<dbReference type="InterPro" id="IPR001723">
    <property type="entry name" value="Nuclear_hrmn_rcpt"/>
</dbReference>
<feature type="domain" description="Nuclear receptor" evidence="10">
    <location>
        <begin position="13"/>
        <end position="88"/>
    </location>
</feature>
<evidence type="ECO:0000256" key="1">
    <source>
        <dbReference type="ARBA" id="ARBA00005993"/>
    </source>
</evidence>
<keyword evidence="7" id="KW-0804">Transcription</keyword>
<keyword evidence="6" id="KW-0238">DNA-binding</keyword>
<dbReference type="STRING" id="131310.A0A0N4Z368"/>
<dbReference type="PANTHER" id="PTHR24082">
    <property type="entry name" value="NUCLEAR HORMONE RECEPTOR"/>
    <property type="match status" value="1"/>
</dbReference>
<dbReference type="AlphaFoldDB" id="A0A0N4Z368"/>
<dbReference type="InterPro" id="IPR035500">
    <property type="entry name" value="NHR-like_dom_sf"/>
</dbReference>
<evidence type="ECO:0000256" key="5">
    <source>
        <dbReference type="ARBA" id="ARBA00023015"/>
    </source>
</evidence>
<dbReference type="Pfam" id="PF00104">
    <property type="entry name" value="Hormone_recep"/>
    <property type="match status" value="1"/>
</dbReference>
<dbReference type="SMART" id="SM00430">
    <property type="entry name" value="HOLI"/>
    <property type="match status" value="1"/>
</dbReference>
<evidence type="ECO:0000256" key="7">
    <source>
        <dbReference type="ARBA" id="ARBA00023163"/>
    </source>
</evidence>
<dbReference type="InterPro" id="IPR050234">
    <property type="entry name" value="Nuclear_hormone_rcpt_NR1"/>
</dbReference>
<dbReference type="SUPFAM" id="SSF57716">
    <property type="entry name" value="Glucocorticoid receptor-like (DNA-binding domain)"/>
    <property type="match status" value="1"/>
</dbReference>
<dbReference type="GO" id="GO:0000978">
    <property type="term" value="F:RNA polymerase II cis-regulatory region sequence-specific DNA binding"/>
    <property type="evidence" value="ECO:0007669"/>
    <property type="project" value="TreeGrafter"/>
</dbReference>
<keyword evidence="12" id="KW-1185">Reference proteome</keyword>
<sequence>MASSHSQSNGKTIKVCVVCGDNAFGTNFGVVSCESCKAFYRRNCLRENIIFCPFQRNCKITINSRRNCQACRLQKCIAVGMKKDVIVRETSKRFYQSTDINEQKKVQEIVDDNLVLKKSKEHVVENKDDIVNISKSEYIDLVNKLKSFEKQLNSKMSNECTCVCNCGFYPKDKKFIHILKEKEEKIKYEIKNSVFEGDRSNSYSSNQNIKNDSIPFSNTISQTHINYYQDVLFGNKKEDYEKNLFGNRKDAFEKNTMRNMNVHQVYLNNSVKDFVNIPTSSISNQLPKIPFSEMVSRNMNNSIISTQNNGNMLFLQTPPSSVAGNIGNEHLLLENCHINLPSFMSSPPSVISCHNSTPNMASFFDTWEMDILSELIKSNSIMKEPVDAGIISPTTEFSLQDIVEFTNLALRRTIQMSKKLGLFNNLCQTDQMALVKGGASEILILRGAMVYDIKTGRWKHYAYQGAADIMIKIDILKSSPEQSHYLKHKNFLDTFSERWRLNEEVMLLLNVIILFNSTRPNLTNINDVNAANAIYKQILKKYLIYQCCNDEEAQREYECLLIKLKELEELNKGLISIYSLLTLNDLDPLLIELFDLK</sequence>
<comment type="similarity">
    <text evidence="1">Belongs to the nuclear hormone receptor family.</text>
</comment>
<evidence type="ECO:0000259" key="11">
    <source>
        <dbReference type="PROSITE" id="PS51843"/>
    </source>
</evidence>
<dbReference type="Gene3D" id="1.10.565.10">
    <property type="entry name" value="Retinoid X Receptor"/>
    <property type="match status" value="1"/>
</dbReference>
<dbReference type="Pfam" id="PF00105">
    <property type="entry name" value="zf-C4"/>
    <property type="match status" value="1"/>
</dbReference>
<dbReference type="GO" id="GO:0030154">
    <property type="term" value="P:cell differentiation"/>
    <property type="evidence" value="ECO:0007669"/>
    <property type="project" value="TreeGrafter"/>
</dbReference>
<name>A0A0N4Z368_PARTI</name>
<evidence type="ECO:0000313" key="13">
    <source>
        <dbReference type="WBParaSite" id="PTRK_0000134600.1"/>
    </source>
</evidence>
<keyword evidence="8" id="KW-0675">Receptor</keyword>
<protein>
    <submittedName>
        <fullName evidence="13">Nuclear receptor domain-containing protein</fullName>
    </submittedName>
</protein>
<evidence type="ECO:0000259" key="10">
    <source>
        <dbReference type="PROSITE" id="PS51030"/>
    </source>
</evidence>
<proteinExistence type="inferred from homology"/>
<dbReference type="InterPro" id="IPR001628">
    <property type="entry name" value="Znf_hrmn_rcpt"/>
</dbReference>
<keyword evidence="4" id="KW-0862">Zinc</keyword>
<feature type="domain" description="NR LBD" evidence="11">
    <location>
        <begin position="367"/>
        <end position="597"/>
    </location>
</feature>
<dbReference type="InterPro" id="IPR013088">
    <property type="entry name" value="Znf_NHR/GATA"/>
</dbReference>
<dbReference type="PROSITE" id="PS51030">
    <property type="entry name" value="NUCLEAR_REC_DBD_2"/>
    <property type="match status" value="1"/>
</dbReference>
<dbReference type="GO" id="GO:0000122">
    <property type="term" value="P:negative regulation of transcription by RNA polymerase II"/>
    <property type="evidence" value="ECO:0007669"/>
    <property type="project" value="TreeGrafter"/>
</dbReference>
<dbReference type="Gene3D" id="3.30.50.10">
    <property type="entry name" value="Erythroid Transcription Factor GATA-1, subunit A"/>
    <property type="match status" value="1"/>
</dbReference>
<evidence type="ECO:0000256" key="9">
    <source>
        <dbReference type="ARBA" id="ARBA00023242"/>
    </source>
</evidence>
<evidence type="ECO:0000256" key="6">
    <source>
        <dbReference type="ARBA" id="ARBA00023125"/>
    </source>
</evidence>
<organism evidence="12 13">
    <name type="scientific">Parastrongyloides trichosuri</name>
    <name type="common">Possum-specific nematode worm</name>
    <dbReference type="NCBI Taxonomy" id="131310"/>
    <lineage>
        <taxon>Eukaryota</taxon>
        <taxon>Metazoa</taxon>
        <taxon>Ecdysozoa</taxon>
        <taxon>Nematoda</taxon>
        <taxon>Chromadorea</taxon>
        <taxon>Rhabditida</taxon>
        <taxon>Tylenchina</taxon>
        <taxon>Panagrolaimomorpha</taxon>
        <taxon>Strongyloidoidea</taxon>
        <taxon>Strongyloididae</taxon>
        <taxon>Parastrongyloides</taxon>
    </lineage>
</organism>
<evidence type="ECO:0000313" key="12">
    <source>
        <dbReference type="Proteomes" id="UP000038045"/>
    </source>
</evidence>
<reference evidence="13" key="1">
    <citation type="submission" date="2017-02" db="UniProtKB">
        <authorList>
            <consortium name="WormBaseParasite"/>
        </authorList>
    </citation>
    <scope>IDENTIFICATION</scope>
</reference>